<feature type="region of interest" description="Disordered" evidence="10">
    <location>
        <begin position="234"/>
        <end position="263"/>
    </location>
</feature>
<comment type="subcellular location">
    <subcellularLocation>
        <location evidence="8">Cell inner membrane</location>
        <topology evidence="8">Single-pass type I membrane protein</topology>
    </subcellularLocation>
    <text evidence="8">Localizes to the Z ring in an FtsZ-dependent manner.</text>
</comment>
<evidence type="ECO:0000256" key="1">
    <source>
        <dbReference type="ARBA" id="ARBA00022475"/>
    </source>
</evidence>
<keyword evidence="1 8" id="KW-1003">Cell membrane</keyword>
<keyword evidence="2 8" id="KW-0997">Cell inner membrane</keyword>
<dbReference type="Proteomes" id="UP001595478">
    <property type="component" value="Unassembled WGS sequence"/>
</dbReference>
<organism evidence="12 13">
    <name type="scientific">Agaribacter flavus</name>
    <dbReference type="NCBI Taxonomy" id="1902781"/>
    <lineage>
        <taxon>Bacteria</taxon>
        <taxon>Pseudomonadati</taxon>
        <taxon>Pseudomonadota</taxon>
        <taxon>Gammaproteobacteria</taxon>
        <taxon>Alteromonadales</taxon>
        <taxon>Alteromonadaceae</taxon>
        <taxon>Agaribacter</taxon>
    </lineage>
</organism>
<accession>A0ABV7FJ09</accession>
<keyword evidence="4 8" id="KW-0812">Transmembrane</keyword>
<feature type="compositionally biased region" description="Polar residues" evidence="10">
    <location>
        <begin position="352"/>
        <end position="367"/>
    </location>
</feature>
<evidence type="ECO:0000256" key="8">
    <source>
        <dbReference type="HAMAP-Rule" id="MF_00509"/>
    </source>
</evidence>
<comment type="caution">
    <text evidence="12">The sequence shown here is derived from an EMBL/GenBank/DDBJ whole genome shotgun (WGS) entry which is preliminary data.</text>
</comment>
<evidence type="ECO:0000259" key="11">
    <source>
        <dbReference type="SMART" id="SM00771"/>
    </source>
</evidence>
<dbReference type="SUPFAM" id="SSF64383">
    <property type="entry name" value="Cell-division protein ZipA, C-terminal domain"/>
    <property type="match status" value="1"/>
</dbReference>
<dbReference type="SMART" id="SM00771">
    <property type="entry name" value="ZipA_C"/>
    <property type="match status" value="1"/>
</dbReference>
<dbReference type="EMBL" id="JBHRSW010000004">
    <property type="protein sequence ID" value="MFC3120272.1"/>
    <property type="molecule type" value="Genomic_DNA"/>
</dbReference>
<feature type="region of interest" description="Disordered" evidence="10">
    <location>
        <begin position="343"/>
        <end position="367"/>
    </location>
</feature>
<dbReference type="PANTHER" id="PTHR38685:SF1">
    <property type="entry name" value="CELL DIVISION PROTEIN ZIPA"/>
    <property type="match status" value="1"/>
</dbReference>
<evidence type="ECO:0000256" key="9">
    <source>
        <dbReference type="RuleBase" id="RU003612"/>
    </source>
</evidence>
<dbReference type="RefSeq" id="WP_376918411.1">
    <property type="nucleotide sequence ID" value="NZ_JBHRSW010000004.1"/>
</dbReference>
<dbReference type="InterPro" id="IPR007449">
    <property type="entry name" value="ZipA_FtsZ-bd_C"/>
</dbReference>
<name>A0ABV7FJ09_9ALTE</name>
<comment type="similarity">
    <text evidence="8 9">Belongs to the ZipA family.</text>
</comment>
<evidence type="ECO:0000256" key="10">
    <source>
        <dbReference type="SAM" id="MobiDB-lite"/>
    </source>
</evidence>
<keyword evidence="7 8" id="KW-0131">Cell cycle</keyword>
<evidence type="ECO:0000256" key="3">
    <source>
        <dbReference type="ARBA" id="ARBA00022618"/>
    </source>
</evidence>
<evidence type="ECO:0000256" key="7">
    <source>
        <dbReference type="ARBA" id="ARBA00023306"/>
    </source>
</evidence>
<dbReference type="InterPro" id="IPR036765">
    <property type="entry name" value="ZipA_FtsZ-bd_C_sf"/>
</dbReference>
<dbReference type="GO" id="GO:0051301">
    <property type="term" value="P:cell division"/>
    <property type="evidence" value="ECO:0007669"/>
    <property type="project" value="UniProtKB-KW"/>
</dbReference>
<evidence type="ECO:0000313" key="12">
    <source>
        <dbReference type="EMBL" id="MFC3120272.1"/>
    </source>
</evidence>
<feature type="compositionally biased region" description="Basic and acidic residues" evidence="10">
    <location>
        <begin position="133"/>
        <end position="147"/>
    </location>
</feature>
<evidence type="ECO:0000313" key="13">
    <source>
        <dbReference type="Proteomes" id="UP001595478"/>
    </source>
</evidence>
<evidence type="ECO:0000256" key="2">
    <source>
        <dbReference type="ARBA" id="ARBA00022519"/>
    </source>
</evidence>
<dbReference type="Gene3D" id="3.30.1400.10">
    <property type="entry name" value="ZipA, C-terminal FtsZ-binding domain"/>
    <property type="match status" value="1"/>
</dbReference>
<gene>
    <name evidence="8 12" type="primary">zipA</name>
    <name evidence="12" type="ORF">ACFOHL_01395</name>
</gene>
<evidence type="ECO:0000256" key="4">
    <source>
        <dbReference type="ARBA" id="ARBA00022692"/>
    </source>
</evidence>
<proteinExistence type="inferred from homology"/>
<keyword evidence="6 8" id="KW-0472">Membrane</keyword>
<dbReference type="NCBIfam" id="TIGR02205">
    <property type="entry name" value="septum_zipA"/>
    <property type="match status" value="1"/>
</dbReference>
<feature type="domain" description="ZipA C-terminal FtsZ-binding" evidence="11">
    <location>
        <begin position="372"/>
        <end position="502"/>
    </location>
</feature>
<dbReference type="Pfam" id="PF04354">
    <property type="entry name" value="ZipA_C"/>
    <property type="match status" value="1"/>
</dbReference>
<comment type="subunit">
    <text evidence="8">Interacts with FtsZ via their C-terminal domains.</text>
</comment>
<reference evidence="13" key="1">
    <citation type="journal article" date="2019" name="Int. J. Syst. Evol. Microbiol.">
        <title>The Global Catalogue of Microorganisms (GCM) 10K type strain sequencing project: providing services to taxonomists for standard genome sequencing and annotation.</title>
        <authorList>
            <consortium name="The Broad Institute Genomics Platform"/>
            <consortium name="The Broad Institute Genome Sequencing Center for Infectious Disease"/>
            <person name="Wu L."/>
            <person name="Ma J."/>
        </authorList>
    </citation>
    <scope>NUCLEOTIDE SEQUENCE [LARGE SCALE GENOMIC DNA]</scope>
    <source>
        <strain evidence="13">KCTC 52473</strain>
    </source>
</reference>
<comment type="function">
    <text evidence="8 9">Essential cell division protein that stabilizes the FtsZ protofilaments by cross-linking them and that serves as a cytoplasmic membrane anchor for the Z ring. Also required for the recruitment to the septal ring of downstream cell division proteins.</text>
</comment>
<feature type="transmembrane region" description="Helical" evidence="8">
    <location>
        <begin position="7"/>
        <end position="26"/>
    </location>
</feature>
<sequence length="512" mass="56756">MQQELQITLFIIGGLFIIGVLVHGIWSTRRNNKRHNPSNYETRKNWEPTFSESDEDIEYDDVVISSARVIDDPSKKTGSSASSNTVDTLSSNTETSSMGEDDKLTNSFTPVSGIESTEDKAESAIANEDESEEGNKDETFKDSEVETKPTSQHFDNSETKDALDSADSQDGQGSDKSEVTQIPEEGETENSVQAPIYSGVVTQPKPEFAKNRVESAIQDDNIPEPPAFLLKKDAVQHASSIADEEGANTDKPLAPKAATPEMPRPEFSLDAEAFEQPTVASLRAKNTEKNEIEKPKKELSLTEQAKRFVRRNKKTVAEKIRKEPVITDKKSADDQMRIDFDSTQAKAEHTQSKQNTDSTRSAASNKGQSTVSSDVLILNVQTPNDKAISGAALLPMLLTLGFKFGEHDIFHRHVNTNGKGPILFSLTNMFKPGVFDIDNMENFSTQGIALFMMLPIDGDAQQVFNMMHNAARKLSEEFGGKILDGNKVPISKQSLQQYAERIREFERRKLTQ</sequence>
<keyword evidence="5 8" id="KW-1133">Transmembrane helix</keyword>
<evidence type="ECO:0000256" key="5">
    <source>
        <dbReference type="ARBA" id="ARBA00022989"/>
    </source>
</evidence>
<dbReference type="HAMAP" id="MF_00509">
    <property type="entry name" value="ZipA"/>
    <property type="match status" value="1"/>
</dbReference>
<evidence type="ECO:0000256" key="6">
    <source>
        <dbReference type="ARBA" id="ARBA00023136"/>
    </source>
</evidence>
<dbReference type="InterPro" id="IPR011919">
    <property type="entry name" value="Cell_div_ZipA"/>
</dbReference>
<keyword evidence="3 8" id="KW-0132">Cell division</keyword>
<keyword evidence="13" id="KW-1185">Reference proteome</keyword>
<feature type="region of interest" description="Disordered" evidence="10">
    <location>
        <begin position="70"/>
        <end position="203"/>
    </location>
</feature>
<feature type="compositionally biased region" description="Polar residues" evidence="10">
    <location>
        <begin position="76"/>
        <end position="98"/>
    </location>
</feature>
<dbReference type="PANTHER" id="PTHR38685">
    <property type="entry name" value="CELL DIVISION PROTEIN ZIPA"/>
    <property type="match status" value="1"/>
</dbReference>
<protein>
    <recommendedName>
        <fullName evidence="8 9">Cell division protein ZipA</fullName>
    </recommendedName>
</protein>